<protein>
    <submittedName>
        <fullName evidence="2">Uncharacterized protein</fullName>
    </submittedName>
</protein>
<evidence type="ECO:0000313" key="3">
    <source>
        <dbReference type="Proteomes" id="UP000663823"/>
    </source>
</evidence>
<gene>
    <name evidence="2" type="ORF">OTI717_LOCUS41004</name>
</gene>
<organism evidence="2 3">
    <name type="scientific">Rotaria sordida</name>
    <dbReference type="NCBI Taxonomy" id="392033"/>
    <lineage>
        <taxon>Eukaryota</taxon>
        <taxon>Metazoa</taxon>
        <taxon>Spiralia</taxon>
        <taxon>Gnathifera</taxon>
        <taxon>Rotifera</taxon>
        <taxon>Eurotatoria</taxon>
        <taxon>Bdelloidea</taxon>
        <taxon>Philodinida</taxon>
        <taxon>Philodinidae</taxon>
        <taxon>Rotaria</taxon>
    </lineage>
</organism>
<dbReference type="Proteomes" id="UP000663823">
    <property type="component" value="Unassembled WGS sequence"/>
</dbReference>
<feature type="non-terminal residue" evidence="2">
    <location>
        <position position="26"/>
    </location>
</feature>
<feature type="region of interest" description="Disordered" evidence="1">
    <location>
        <begin position="1"/>
        <end position="26"/>
    </location>
</feature>
<comment type="caution">
    <text evidence="2">The sequence shown here is derived from an EMBL/GenBank/DDBJ whole genome shotgun (WGS) entry which is preliminary data.</text>
</comment>
<dbReference type="EMBL" id="CAJOAX010037171">
    <property type="protein sequence ID" value="CAF4268228.1"/>
    <property type="molecule type" value="Genomic_DNA"/>
</dbReference>
<accession>A0A820FWX3</accession>
<proteinExistence type="predicted"/>
<evidence type="ECO:0000313" key="2">
    <source>
        <dbReference type="EMBL" id="CAF4268228.1"/>
    </source>
</evidence>
<evidence type="ECO:0000256" key="1">
    <source>
        <dbReference type="SAM" id="MobiDB-lite"/>
    </source>
</evidence>
<dbReference type="AlphaFoldDB" id="A0A820FWX3"/>
<sequence length="26" mass="2910">MNATDMKYLSKTAVPQEEEANQTGRP</sequence>
<name>A0A820FWX3_9BILA</name>
<reference evidence="2" key="1">
    <citation type="submission" date="2021-02" db="EMBL/GenBank/DDBJ databases">
        <authorList>
            <person name="Nowell W R."/>
        </authorList>
    </citation>
    <scope>NUCLEOTIDE SEQUENCE</scope>
</reference>